<evidence type="ECO:0008006" key="3">
    <source>
        <dbReference type="Google" id="ProtNLM"/>
    </source>
</evidence>
<name>A0ABY7DDN2_MYAAR</name>
<sequence>MTHDQTADKTSSGGPRPIVECVSLAGTVETTGIEGTEFNLDESGDVSWKVSDDVEPLPFFNCETFEVNEVVTGKGYGHKAIKFIGTYAGLEVNFQVEISDDLMLLTYERCCMLQCQKISSPDPKDDIPYSFLGALEEGFFSDLTITGESGKDFHVHTTILRLTTPGIDWSKTPTPLTGLPNDVLQITLHYIYAECLPRGATEEAVRRCVKMVAKIPDLAGFIKLCNIFLENTALKQRK</sequence>
<gene>
    <name evidence="1" type="ORF">MAR_028451</name>
</gene>
<reference evidence="1" key="1">
    <citation type="submission" date="2022-11" db="EMBL/GenBank/DDBJ databases">
        <title>Centuries of genome instability and evolution in soft-shell clam transmissible cancer (bioRxiv).</title>
        <authorList>
            <person name="Hart S.F.M."/>
            <person name="Yonemitsu M.A."/>
            <person name="Giersch R.M."/>
            <person name="Beal B.F."/>
            <person name="Arriagada G."/>
            <person name="Davis B.W."/>
            <person name="Ostrander E.A."/>
            <person name="Goff S.P."/>
            <person name="Metzger M.J."/>
        </authorList>
    </citation>
    <scope>NUCLEOTIDE SEQUENCE</scope>
    <source>
        <strain evidence="1">MELC-2E11</strain>
        <tissue evidence="1">Siphon/mantle</tissue>
    </source>
</reference>
<dbReference type="EMBL" id="CP111013">
    <property type="protein sequence ID" value="WAQ95761.1"/>
    <property type="molecule type" value="Genomic_DNA"/>
</dbReference>
<evidence type="ECO:0000313" key="2">
    <source>
        <dbReference type="Proteomes" id="UP001164746"/>
    </source>
</evidence>
<accession>A0ABY7DDN2</accession>
<keyword evidence="2" id="KW-1185">Reference proteome</keyword>
<organism evidence="1 2">
    <name type="scientific">Mya arenaria</name>
    <name type="common">Soft-shell clam</name>
    <dbReference type="NCBI Taxonomy" id="6604"/>
    <lineage>
        <taxon>Eukaryota</taxon>
        <taxon>Metazoa</taxon>
        <taxon>Spiralia</taxon>
        <taxon>Lophotrochozoa</taxon>
        <taxon>Mollusca</taxon>
        <taxon>Bivalvia</taxon>
        <taxon>Autobranchia</taxon>
        <taxon>Heteroconchia</taxon>
        <taxon>Euheterodonta</taxon>
        <taxon>Imparidentia</taxon>
        <taxon>Neoheterodontei</taxon>
        <taxon>Myida</taxon>
        <taxon>Myoidea</taxon>
        <taxon>Myidae</taxon>
        <taxon>Mya</taxon>
    </lineage>
</organism>
<proteinExistence type="predicted"/>
<evidence type="ECO:0000313" key="1">
    <source>
        <dbReference type="EMBL" id="WAQ95761.1"/>
    </source>
</evidence>
<protein>
    <recommendedName>
        <fullName evidence="3">BTB domain-containing protein</fullName>
    </recommendedName>
</protein>
<dbReference type="Proteomes" id="UP001164746">
    <property type="component" value="Chromosome 2"/>
</dbReference>